<name>A0ABV7FNR9_9ALTE</name>
<accession>A0ABV7FNR9</accession>
<dbReference type="Proteomes" id="UP001595478">
    <property type="component" value="Unassembled WGS sequence"/>
</dbReference>
<protein>
    <recommendedName>
        <fullName evidence="4">GspL cytoplasmic actin-ATPase-like domain-containing protein</fullName>
    </recommendedName>
</protein>
<organism evidence="2 3">
    <name type="scientific">Agaribacter flavus</name>
    <dbReference type="NCBI Taxonomy" id="1902781"/>
    <lineage>
        <taxon>Bacteria</taxon>
        <taxon>Pseudomonadati</taxon>
        <taxon>Pseudomonadota</taxon>
        <taxon>Gammaproteobacteria</taxon>
        <taxon>Alteromonadales</taxon>
        <taxon>Alteromonadaceae</taxon>
        <taxon>Agaribacter</taxon>
    </lineage>
</organism>
<evidence type="ECO:0000256" key="1">
    <source>
        <dbReference type="SAM" id="Phobius"/>
    </source>
</evidence>
<keyword evidence="1" id="KW-0812">Transmembrane</keyword>
<evidence type="ECO:0000313" key="2">
    <source>
        <dbReference type="EMBL" id="MFC3121949.1"/>
    </source>
</evidence>
<gene>
    <name evidence="2" type="ORF">ACFOHL_09980</name>
</gene>
<comment type="caution">
    <text evidence="2">The sequence shown here is derived from an EMBL/GenBank/DDBJ whole genome shotgun (WGS) entry which is preliminary data.</text>
</comment>
<evidence type="ECO:0008006" key="4">
    <source>
        <dbReference type="Google" id="ProtNLM"/>
    </source>
</evidence>
<feature type="transmembrane region" description="Helical" evidence="1">
    <location>
        <begin position="160"/>
        <end position="182"/>
    </location>
</feature>
<reference evidence="3" key="1">
    <citation type="journal article" date="2019" name="Int. J. Syst. Evol. Microbiol.">
        <title>The Global Catalogue of Microorganisms (GCM) 10K type strain sequencing project: providing services to taxonomists for standard genome sequencing and annotation.</title>
        <authorList>
            <consortium name="The Broad Institute Genomics Platform"/>
            <consortium name="The Broad Institute Genome Sequencing Center for Infectious Disease"/>
            <person name="Wu L."/>
            <person name="Ma J."/>
        </authorList>
    </citation>
    <scope>NUCLEOTIDE SEQUENCE [LARGE SCALE GENOMIC DNA]</scope>
    <source>
        <strain evidence="3">KCTC 52473</strain>
    </source>
</reference>
<dbReference type="EMBL" id="JBHRSW010000015">
    <property type="protein sequence ID" value="MFC3121949.1"/>
    <property type="molecule type" value="Genomic_DNA"/>
</dbReference>
<dbReference type="RefSeq" id="WP_376920079.1">
    <property type="nucleotide sequence ID" value="NZ_JBHRSW010000015.1"/>
</dbReference>
<keyword evidence="3" id="KW-1185">Reference proteome</keyword>
<keyword evidence="1" id="KW-1133">Transmembrane helix</keyword>
<evidence type="ECO:0000313" key="3">
    <source>
        <dbReference type="Proteomes" id="UP001595478"/>
    </source>
</evidence>
<sequence length="306" mass="35349">MSSTILLKNVVGSLLDKIEPLLSENKIEIDDTSHFFYVFKKYPNNLSRSELNKWRTLQQEVLSPFKESKIYRFDSKLGIHLWYTKSDYNGIPETALQKPLNNGEHVVKSIHFAYRQHWQDGILASCIALHESPENACKINTSVSGWAIQKRAKKVLTAPLTWFKAVLLLLILFTITMTSAWLTHYYQLTSITAENEVLADAVSPKLLKREKLVNAIQTLETVGDWQNEFFELPVALGMAINELNSSSNIKINRWQWQNKMLIIEFSSEDTDITRLVERTQQIENVDGANIKPHNDEDTWLLEIQWN</sequence>
<keyword evidence="1" id="KW-0472">Membrane</keyword>
<proteinExistence type="predicted"/>